<reference evidence="1" key="1">
    <citation type="journal article" date="2018" name="BMC Genomics">
        <title>Comparative genomics of the wheat fungal pathogen Pyrenophora tritici-repentis reveals chromosomal variations and genome plasticity.</title>
        <authorList>
            <person name="Moolhuijzen P."/>
            <person name="See P.T."/>
            <person name="Hane J.K."/>
            <person name="Shi G."/>
            <person name="Liu Z."/>
            <person name="Oliver R.P."/>
            <person name="Moffat C.S."/>
        </authorList>
    </citation>
    <scope>NUCLEOTIDE SEQUENCE [LARGE SCALE GENOMIC DNA]</scope>
    <source>
        <strain evidence="1">M4</strain>
    </source>
</reference>
<sequence length="121" mass="13460">MPSQPDDLLLSVSSHPYYQVASTLELSISKSPGLRDNINITSVLKCRKGLRIYIPPSPGTAESFLQSSLRNVLATFGANSKQYRDIKLMVDEYTAKLAMERLSISSSKPLRDDGCERMHVN</sequence>
<reference evidence="2" key="2">
    <citation type="submission" date="2021-05" db="EMBL/GenBank/DDBJ databases">
        <authorList>
            <person name="Moolhuijzen P.M."/>
            <person name="Moffat C.S."/>
        </authorList>
    </citation>
    <scope>NUCLEOTIDE SEQUENCE</scope>
    <source>
        <strain evidence="2">86-124</strain>
    </source>
</reference>
<gene>
    <name evidence="2" type="ORF">Ptr86124_000678</name>
    <name evidence="1" type="ORF">PtrM4_007350</name>
</gene>
<dbReference type="EMBL" id="NRDI02000001">
    <property type="protein sequence ID" value="KAI1520310.1"/>
    <property type="molecule type" value="Genomic_DNA"/>
</dbReference>
<reference evidence="2" key="3">
    <citation type="journal article" date="2022" name="bioRxiv">
        <title>A global pangenome for the wheat fungal pathogen Pyrenophora tritici-repentis and prediction of effector protein structural homology.</title>
        <authorList>
            <person name="Moolhuijzen P."/>
            <person name="See P.T."/>
            <person name="Shi G."/>
            <person name="Powell H.R."/>
            <person name="Cockram J."/>
            <person name="Jorgensen L.N."/>
            <person name="Benslimane H."/>
            <person name="Strelkov S.E."/>
            <person name="Turner J."/>
            <person name="Liu Z."/>
            <person name="Moffat C.S."/>
        </authorList>
    </citation>
    <scope>NUCLEOTIDE SEQUENCE</scope>
    <source>
        <strain evidence="2">86-124</strain>
    </source>
</reference>
<keyword evidence="4" id="KW-1185">Reference proteome</keyword>
<dbReference type="Proteomes" id="UP000249757">
    <property type="component" value="Unassembled WGS sequence"/>
</dbReference>
<proteinExistence type="predicted"/>
<name>A0A2W1F8A8_9PLEO</name>
<accession>A0A2W1F8A8</accession>
<evidence type="ECO:0000313" key="3">
    <source>
        <dbReference type="Proteomes" id="UP000245464"/>
    </source>
</evidence>
<dbReference type="EMBL" id="NQIK02000001">
    <property type="protein sequence ID" value="KAF7576495.1"/>
    <property type="molecule type" value="Genomic_DNA"/>
</dbReference>
<organism evidence="1 3">
    <name type="scientific">Pyrenophora tritici-repentis</name>
    <dbReference type="NCBI Taxonomy" id="45151"/>
    <lineage>
        <taxon>Eukaryota</taxon>
        <taxon>Fungi</taxon>
        <taxon>Dikarya</taxon>
        <taxon>Ascomycota</taxon>
        <taxon>Pezizomycotina</taxon>
        <taxon>Dothideomycetes</taxon>
        <taxon>Pleosporomycetidae</taxon>
        <taxon>Pleosporales</taxon>
        <taxon>Pleosporineae</taxon>
        <taxon>Pleosporaceae</taxon>
        <taxon>Pyrenophora</taxon>
    </lineage>
</organism>
<evidence type="ECO:0000313" key="4">
    <source>
        <dbReference type="Proteomes" id="UP000249757"/>
    </source>
</evidence>
<comment type="caution">
    <text evidence="1">The sequence shown here is derived from an EMBL/GenBank/DDBJ whole genome shotgun (WGS) entry which is preliminary data.</text>
</comment>
<evidence type="ECO:0000313" key="1">
    <source>
        <dbReference type="EMBL" id="KAF7576495.1"/>
    </source>
</evidence>
<dbReference type="Proteomes" id="UP000245464">
    <property type="component" value="Chromosome 1"/>
</dbReference>
<reference evidence="4" key="4">
    <citation type="journal article" date="2022" name="Microb. Genom.">
        <title>A global pangenome for the wheat fungal pathogen Pyrenophora tritici-repentis and prediction of effector protein structural homology.</title>
        <authorList>
            <person name="Moolhuijzen P.M."/>
            <person name="See P.T."/>
            <person name="Shi G."/>
            <person name="Powell H.R."/>
            <person name="Cockram J."/>
            <person name="Jorgensen L.N."/>
            <person name="Benslimane H."/>
            <person name="Strelkov S.E."/>
            <person name="Turner J."/>
            <person name="Liu Z."/>
            <person name="Moffat C.S."/>
        </authorList>
    </citation>
    <scope>NUCLEOTIDE SEQUENCE [LARGE SCALE GENOMIC DNA]</scope>
</reference>
<protein>
    <submittedName>
        <fullName evidence="1">Uncharacterized protein</fullName>
    </submittedName>
</protein>
<evidence type="ECO:0000313" key="2">
    <source>
        <dbReference type="EMBL" id="KAI1520310.1"/>
    </source>
</evidence>
<dbReference type="AlphaFoldDB" id="A0A2W1F8A8"/>
<dbReference type="OrthoDB" id="3833686at2759"/>